<dbReference type="RefSeq" id="WP_114583171.1">
    <property type="nucleotide sequence ID" value="NZ_QPMH01000018.1"/>
</dbReference>
<dbReference type="InterPro" id="IPR027417">
    <property type="entry name" value="P-loop_NTPase"/>
</dbReference>
<accession>A0A369TDB0</accession>
<gene>
    <name evidence="2" type="ORF">DRB17_15715</name>
</gene>
<evidence type="ECO:0000313" key="2">
    <source>
        <dbReference type="EMBL" id="RDD60906.1"/>
    </source>
</evidence>
<protein>
    <submittedName>
        <fullName evidence="2">ParA family protein</fullName>
    </submittedName>
</protein>
<organism evidence="2 3">
    <name type="scientific">Ferruginivarius sediminum</name>
    <dbReference type="NCBI Taxonomy" id="2661937"/>
    <lineage>
        <taxon>Bacteria</taxon>
        <taxon>Pseudomonadati</taxon>
        <taxon>Pseudomonadota</taxon>
        <taxon>Alphaproteobacteria</taxon>
        <taxon>Rhodospirillales</taxon>
        <taxon>Rhodospirillaceae</taxon>
        <taxon>Ferruginivarius</taxon>
    </lineage>
</organism>
<dbReference type="PANTHER" id="PTHR13696:SF96">
    <property type="entry name" value="COBQ_COBB_MIND_PARA NUCLEOTIDE BINDING DOMAIN-CONTAINING PROTEIN"/>
    <property type="match status" value="1"/>
</dbReference>
<dbReference type="Gene3D" id="3.40.50.300">
    <property type="entry name" value="P-loop containing nucleotide triphosphate hydrolases"/>
    <property type="match status" value="1"/>
</dbReference>
<dbReference type="InterPro" id="IPR050678">
    <property type="entry name" value="DNA_Partitioning_ATPase"/>
</dbReference>
<dbReference type="PIRSF" id="PIRSF009320">
    <property type="entry name" value="Nuc_binding_HP_1000"/>
    <property type="match status" value="1"/>
</dbReference>
<dbReference type="EMBL" id="QPMH01000018">
    <property type="protein sequence ID" value="RDD60906.1"/>
    <property type="molecule type" value="Genomic_DNA"/>
</dbReference>
<dbReference type="Proteomes" id="UP000253941">
    <property type="component" value="Unassembled WGS sequence"/>
</dbReference>
<keyword evidence="3" id="KW-1185">Reference proteome</keyword>
<dbReference type="PANTHER" id="PTHR13696">
    <property type="entry name" value="P-LOOP CONTAINING NUCLEOSIDE TRIPHOSPHATE HYDROLASE"/>
    <property type="match status" value="1"/>
</dbReference>
<dbReference type="SUPFAM" id="SSF52540">
    <property type="entry name" value="P-loop containing nucleoside triphosphate hydrolases"/>
    <property type="match status" value="1"/>
</dbReference>
<evidence type="ECO:0000259" key="1">
    <source>
        <dbReference type="Pfam" id="PF01656"/>
    </source>
</evidence>
<sequence length="233" mass="24849">MHVLTFASQKGGSGKTTLAGHLAVQAAQSGAERVALIDTDPQGSLADWWNARDSAMPEFVHTAVGHLRADLDALEQMGMELVIIDTPPAITDTIEQVIAVSDLVAIPTRPSPHDLRAAGATVELVEACGKPLVFVVNAATMRARITGEAAVALSQHGTVAPTTMHQRTDFAASMIDGRVVGELNPQSKSAQEVRDLWTYLSGRLRGTRRETFLRTQEAGRPRKSVVVPARASA</sequence>
<comment type="caution">
    <text evidence="2">The sequence shown here is derived from an EMBL/GenBank/DDBJ whole genome shotgun (WGS) entry which is preliminary data.</text>
</comment>
<dbReference type="Pfam" id="PF01656">
    <property type="entry name" value="CbiA"/>
    <property type="match status" value="1"/>
</dbReference>
<dbReference type="CDD" id="cd02042">
    <property type="entry name" value="ParAB_family"/>
    <property type="match status" value="1"/>
</dbReference>
<reference evidence="2 3" key="1">
    <citation type="submission" date="2018-07" db="EMBL/GenBank/DDBJ databases">
        <title>Venubactetium sediminum gen. nov., sp. nov., isolated from a marine solar saltern.</title>
        <authorList>
            <person name="Wang S."/>
        </authorList>
    </citation>
    <scope>NUCLEOTIDE SEQUENCE [LARGE SCALE GENOMIC DNA]</scope>
    <source>
        <strain evidence="2 3">WD2A32</strain>
    </source>
</reference>
<dbReference type="AlphaFoldDB" id="A0A369TDB0"/>
<name>A0A369TDB0_9PROT</name>
<dbReference type="InterPro" id="IPR002586">
    <property type="entry name" value="CobQ/CobB/MinD/ParA_Nub-bd_dom"/>
</dbReference>
<feature type="domain" description="CobQ/CobB/MinD/ParA nucleotide binding" evidence="1">
    <location>
        <begin position="5"/>
        <end position="78"/>
    </location>
</feature>
<proteinExistence type="predicted"/>
<evidence type="ECO:0000313" key="3">
    <source>
        <dbReference type="Proteomes" id="UP000253941"/>
    </source>
</evidence>